<name>A0A8H3VP23_VENIN</name>
<comment type="caution">
    <text evidence="2">The sequence shown here is derived from an EMBL/GenBank/DDBJ whole genome shotgun (WGS) entry which is preliminary data.</text>
</comment>
<dbReference type="PANTHER" id="PTHR21310:SF37">
    <property type="entry name" value="AMINOGLYCOSIDE PHOSPHOTRANSFERASE DOMAIN-CONTAINING PROTEIN"/>
    <property type="match status" value="1"/>
</dbReference>
<evidence type="ECO:0000259" key="1">
    <source>
        <dbReference type="Pfam" id="PF01636"/>
    </source>
</evidence>
<dbReference type="SUPFAM" id="SSF56112">
    <property type="entry name" value="Protein kinase-like (PK-like)"/>
    <property type="match status" value="1"/>
</dbReference>
<dbReference type="InterPro" id="IPR051678">
    <property type="entry name" value="AGP_Transferase"/>
</dbReference>
<evidence type="ECO:0000313" key="2">
    <source>
        <dbReference type="EMBL" id="KAE9991921.1"/>
    </source>
</evidence>
<dbReference type="Gene3D" id="3.90.1200.10">
    <property type="match status" value="1"/>
</dbReference>
<dbReference type="EMBL" id="WNWR01000077">
    <property type="protein sequence ID" value="KAE9991921.1"/>
    <property type="molecule type" value="Genomic_DNA"/>
</dbReference>
<organism evidence="2 3">
    <name type="scientific">Venturia inaequalis</name>
    <name type="common">Apple scab fungus</name>
    <dbReference type="NCBI Taxonomy" id="5025"/>
    <lineage>
        <taxon>Eukaryota</taxon>
        <taxon>Fungi</taxon>
        <taxon>Dikarya</taxon>
        <taxon>Ascomycota</taxon>
        <taxon>Pezizomycotina</taxon>
        <taxon>Dothideomycetes</taxon>
        <taxon>Pleosporomycetidae</taxon>
        <taxon>Venturiales</taxon>
        <taxon>Venturiaceae</taxon>
        <taxon>Venturia</taxon>
    </lineage>
</organism>
<gene>
    <name evidence="2" type="ORF">EG327_010599</name>
</gene>
<dbReference type="InterPro" id="IPR011009">
    <property type="entry name" value="Kinase-like_dom_sf"/>
</dbReference>
<keyword evidence="3" id="KW-1185">Reference proteome</keyword>
<dbReference type="PANTHER" id="PTHR21310">
    <property type="entry name" value="AMINOGLYCOSIDE PHOSPHOTRANSFERASE-RELATED-RELATED"/>
    <property type="match status" value="1"/>
</dbReference>
<dbReference type="Pfam" id="PF01636">
    <property type="entry name" value="APH"/>
    <property type="match status" value="1"/>
</dbReference>
<dbReference type="InterPro" id="IPR002575">
    <property type="entry name" value="Aminoglycoside_PTrfase"/>
</dbReference>
<evidence type="ECO:0000313" key="3">
    <source>
        <dbReference type="Proteomes" id="UP000490939"/>
    </source>
</evidence>
<proteinExistence type="predicted"/>
<dbReference type="Proteomes" id="UP000490939">
    <property type="component" value="Unassembled WGS sequence"/>
</dbReference>
<protein>
    <recommendedName>
        <fullName evidence="1">Aminoglycoside phosphotransferase domain-containing protein</fullName>
    </recommendedName>
</protein>
<feature type="domain" description="Aminoglycoside phosphotransferase" evidence="1">
    <location>
        <begin position="78"/>
        <end position="304"/>
    </location>
</feature>
<sequence>MFDEIAEKNGDKQWDEWRTRVLDAKDDIATFVGTRLGANGARYVTWHQGSFNLCLQIAFDDAPNAIIRFPGPGHTTFRDEKMEKEVQVINFLHENTTIPIPRLISWGLTEDDNNPMGFGPFMISDFVEGTSLCTVLSDPADIHRPYLNPDIDQKALDTVFEQIADFLLQLHQFNFSSIGSISKTSNSWQVTGRPLTYTMNELATTAFFPVDKFPTGPFHSAREYFDYIVQEQLTHLQTQRNLIFSKDEAKERYTARHLFAQLVDKYCLNDDNGSFKLFCDDLRPQNMLVDPDTLRITAVLDLEFTNALPSQFASEPPWWLLLVGPDMFLYRGHTMDEFFTAYAPRLEQFLGAMQRAEKARDVQGQQHLGEKALSDLMRESWSSKRFWFNYAARKPYDVEVLFRGALDEKTKGCIESLSPEAQAGRDDFIETKMTQLYAYIDDCKVLL</sequence>
<reference evidence="2 3" key="1">
    <citation type="submission" date="2019-07" db="EMBL/GenBank/DDBJ databases">
        <title>Venturia inaequalis Genome Resource.</title>
        <authorList>
            <person name="Lichtner F.J."/>
        </authorList>
    </citation>
    <scope>NUCLEOTIDE SEQUENCE [LARGE SCALE GENOMIC DNA]</scope>
    <source>
        <strain evidence="2 3">DMI_063113</strain>
    </source>
</reference>
<dbReference type="AlphaFoldDB" id="A0A8H3VP23"/>
<dbReference type="Gene3D" id="3.30.200.20">
    <property type="entry name" value="Phosphorylase Kinase, domain 1"/>
    <property type="match status" value="1"/>
</dbReference>
<accession>A0A8H3VP23</accession>